<dbReference type="GO" id="GO:0006629">
    <property type="term" value="P:lipid metabolic process"/>
    <property type="evidence" value="ECO:0007669"/>
    <property type="project" value="UniProtKB-KW"/>
</dbReference>
<feature type="compositionally biased region" description="Basic and acidic residues" evidence="7">
    <location>
        <begin position="397"/>
        <end position="406"/>
    </location>
</feature>
<dbReference type="GeneID" id="27338522"/>
<dbReference type="STRING" id="91928.A0A0D2AVM4"/>
<dbReference type="RefSeq" id="XP_016230691.1">
    <property type="nucleotide sequence ID" value="XM_016385747.1"/>
</dbReference>
<accession>A0A0D2AVM4</accession>
<evidence type="ECO:0000256" key="4">
    <source>
        <dbReference type="ARBA" id="ARBA00022989"/>
    </source>
</evidence>
<evidence type="ECO:0008006" key="11">
    <source>
        <dbReference type="Google" id="ProtNLM"/>
    </source>
</evidence>
<dbReference type="EMBL" id="KN847500">
    <property type="protein sequence ID" value="KIW10475.1"/>
    <property type="molecule type" value="Genomic_DNA"/>
</dbReference>
<dbReference type="AlphaFoldDB" id="A0A0D2AVM4"/>
<keyword evidence="3" id="KW-0256">Endoplasmic reticulum</keyword>
<organism evidence="9 10">
    <name type="scientific">Exophiala spinifera</name>
    <dbReference type="NCBI Taxonomy" id="91928"/>
    <lineage>
        <taxon>Eukaryota</taxon>
        <taxon>Fungi</taxon>
        <taxon>Dikarya</taxon>
        <taxon>Ascomycota</taxon>
        <taxon>Pezizomycotina</taxon>
        <taxon>Eurotiomycetes</taxon>
        <taxon>Chaetothyriomycetidae</taxon>
        <taxon>Chaetothyriales</taxon>
        <taxon>Herpotrichiellaceae</taxon>
        <taxon>Exophiala</taxon>
    </lineage>
</organism>
<keyword evidence="6 8" id="KW-0472">Membrane</keyword>
<feature type="compositionally biased region" description="Basic and acidic residues" evidence="7">
    <location>
        <begin position="292"/>
        <end position="310"/>
    </location>
</feature>
<feature type="compositionally biased region" description="Acidic residues" evidence="7">
    <location>
        <begin position="385"/>
        <end position="396"/>
    </location>
</feature>
<evidence type="ECO:0000256" key="7">
    <source>
        <dbReference type="SAM" id="MobiDB-lite"/>
    </source>
</evidence>
<evidence type="ECO:0000256" key="1">
    <source>
        <dbReference type="ARBA" id="ARBA00004477"/>
    </source>
</evidence>
<proteinExistence type="predicted"/>
<dbReference type="InterPro" id="IPR009617">
    <property type="entry name" value="Seipin"/>
</dbReference>
<feature type="compositionally biased region" description="Acidic residues" evidence="7">
    <location>
        <begin position="311"/>
        <end position="328"/>
    </location>
</feature>
<comment type="subcellular location">
    <subcellularLocation>
        <location evidence="1">Endoplasmic reticulum membrane</location>
        <topology evidence="1">Multi-pass membrane protein</topology>
    </subcellularLocation>
</comment>
<evidence type="ECO:0000256" key="3">
    <source>
        <dbReference type="ARBA" id="ARBA00022824"/>
    </source>
</evidence>
<keyword evidence="10" id="KW-1185">Reference proteome</keyword>
<gene>
    <name evidence="9" type="ORF">PV08_11439</name>
</gene>
<evidence type="ECO:0000313" key="9">
    <source>
        <dbReference type="EMBL" id="KIW10475.1"/>
    </source>
</evidence>
<dbReference type="PANTHER" id="PTHR21212:SF0">
    <property type="entry name" value="SEIPIN"/>
    <property type="match status" value="1"/>
</dbReference>
<feature type="transmembrane region" description="Helical" evidence="8">
    <location>
        <begin position="258"/>
        <end position="285"/>
    </location>
</feature>
<keyword evidence="5" id="KW-0443">Lipid metabolism</keyword>
<protein>
    <recommendedName>
        <fullName evidence="11">Seipin</fullName>
    </recommendedName>
</protein>
<feature type="transmembrane region" description="Helical" evidence="8">
    <location>
        <begin position="40"/>
        <end position="67"/>
    </location>
</feature>
<dbReference type="PANTHER" id="PTHR21212">
    <property type="entry name" value="BERNARDINELLI-SEIP CONGENITAL LIPODYSTROPHY 2 HOMOLOG BSCL2 PROTEIN"/>
    <property type="match status" value="1"/>
</dbReference>
<feature type="region of interest" description="Disordered" evidence="7">
    <location>
        <begin position="292"/>
        <end position="341"/>
    </location>
</feature>
<keyword evidence="4 8" id="KW-1133">Transmembrane helix</keyword>
<dbReference type="GO" id="GO:0140042">
    <property type="term" value="P:lipid droplet formation"/>
    <property type="evidence" value="ECO:0007669"/>
    <property type="project" value="UniProtKB-ARBA"/>
</dbReference>
<dbReference type="VEuPathDB" id="FungiDB:PV08_11439"/>
<dbReference type="HOGENOM" id="CLU_043048_0_0_1"/>
<dbReference type="GO" id="GO:0005789">
    <property type="term" value="C:endoplasmic reticulum membrane"/>
    <property type="evidence" value="ECO:0007669"/>
    <property type="project" value="UniProtKB-SubCell"/>
</dbReference>
<evidence type="ECO:0000256" key="8">
    <source>
        <dbReference type="SAM" id="Phobius"/>
    </source>
</evidence>
<evidence type="ECO:0000256" key="6">
    <source>
        <dbReference type="ARBA" id="ARBA00023136"/>
    </source>
</evidence>
<reference evidence="9 10" key="1">
    <citation type="submission" date="2015-01" db="EMBL/GenBank/DDBJ databases">
        <title>The Genome Sequence of Exophiala spinifera CBS89968.</title>
        <authorList>
            <consortium name="The Broad Institute Genomics Platform"/>
            <person name="Cuomo C."/>
            <person name="de Hoog S."/>
            <person name="Gorbushina A."/>
            <person name="Stielow B."/>
            <person name="Teixiera M."/>
            <person name="Abouelleil A."/>
            <person name="Chapman S.B."/>
            <person name="Priest M."/>
            <person name="Young S.K."/>
            <person name="Wortman J."/>
            <person name="Nusbaum C."/>
            <person name="Birren B."/>
        </authorList>
    </citation>
    <scope>NUCLEOTIDE SEQUENCE [LARGE SCALE GENOMIC DNA]</scope>
    <source>
        <strain evidence="9 10">CBS 89968</strain>
    </source>
</reference>
<evidence type="ECO:0000256" key="5">
    <source>
        <dbReference type="ARBA" id="ARBA00023098"/>
    </source>
</evidence>
<dbReference type="OrthoDB" id="3990054at2759"/>
<evidence type="ECO:0000313" key="10">
    <source>
        <dbReference type="Proteomes" id="UP000053328"/>
    </source>
</evidence>
<dbReference type="Proteomes" id="UP000053328">
    <property type="component" value="Unassembled WGS sequence"/>
</dbReference>
<keyword evidence="2 8" id="KW-0812">Transmembrane</keyword>
<sequence length="435" mass="48514">MTDLVASTNNEGSRESLFQWAWNLALTPVRILTSRTAIKAYLGTLLFLITSTVLLTISSTAFGFFYYNYIPQINLERVLYLQYGEGPHPHATAALDTAALVSQQAYDVDLILDMPRTPINLEAGNFMLDLSLLGPGINVRNALQEPLSSWLSNITTENVFARSRRPAILPYSSPVLSLSNTLLHLPWHVLGFRDLDAAHLVVPMFEMVTFPRGARNIPTHARLEVQSSSVLQVYDAKLRFRAKFQGMRYLVYNYRIPAFVVFTALFYTVGVTSMGLAWALLSMLWSRKDDDGDRKVVKREGRQGKIKREEGGEDEGGPMIKEEEEEETDSSRHGLSLSNLSDTAAQFPTRTGQMPLRFQGRSPVPDAGQDQEADEHLTPPPGPDEVADDEEEEDAAESIRGRRFEGDSGIGTSMESEHQSSGIVRRRSSRGLSSR</sequence>
<name>A0A0D2AVM4_9EURO</name>
<dbReference type="Pfam" id="PF06775">
    <property type="entry name" value="Seipin"/>
    <property type="match status" value="1"/>
</dbReference>
<dbReference type="CDD" id="cd23995">
    <property type="entry name" value="Seipin_BSCL2_like"/>
    <property type="match status" value="1"/>
</dbReference>
<evidence type="ECO:0000256" key="2">
    <source>
        <dbReference type="ARBA" id="ARBA00022692"/>
    </source>
</evidence>
<feature type="region of interest" description="Disordered" evidence="7">
    <location>
        <begin position="353"/>
        <end position="435"/>
    </location>
</feature>